<dbReference type="SUPFAM" id="SSF53448">
    <property type="entry name" value="Nucleotide-diphospho-sugar transferases"/>
    <property type="match status" value="1"/>
</dbReference>
<dbReference type="Gene3D" id="2.60.120.620">
    <property type="entry name" value="q2cbj1_9rhob like domain"/>
    <property type="match status" value="1"/>
</dbReference>
<name>A0A6N1NN41_9VIRU</name>
<keyword evidence="9" id="KW-0560">Oxidoreductase</keyword>
<dbReference type="GO" id="GO:0050211">
    <property type="term" value="F:procollagen galactosyltransferase activity"/>
    <property type="evidence" value="ECO:0007669"/>
    <property type="project" value="TreeGrafter"/>
</dbReference>
<keyword evidence="8" id="KW-0223">Dioxygenase</keyword>
<reference evidence="13" key="1">
    <citation type="submission" date="2017-06" db="EMBL/GenBank/DDBJ databases">
        <authorList>
            <person name="Assis F.L."/>
            <person name="Abrahao J.S."/>
            <person name="Silva L."/>
            <person name="Khalil J.B."/>
            <person name="Rodrigues R."/>
            <person name="Silva L.S."/>
            <person name="Boratto P."/>
            <person name="Andrade M."/>
            <person name="Kroon E.G."/>
            <person name="Ribeiro B."/>
            <person name="Bergier I."/>
            <person name="Seligmann H."/>
            <person name="Ghigo E."/>
            <person name="Colson P."/>
            <person name="Levasseur A."/>
            <person name="Raoult D."/>
            <person name="Scola B.L."/>
        </authorList>
    </citation>
    <scope>NUCLEOTIDE SEQUENCE</scope>
    <source>
        <strain evidence="13">Deep ocean</strain>
    </source>
</reference>
<sequence length="917" mass="106772">MIDKTYIVNLERRRDKRKHMEEEIEKLNKQGINLNHIFFSAIDGTNSEILSKIQFKTLDWFDPNSGKAMTNGEVGCALSHYLIWKDIVSQVDNGTLTQDCKILILEDDVVFIEDFIEKLKIYTAETSFVYDMLYVHRKPLDLIHETKISTHINKANKSYWTCAYILTYFGAQKLVNSNYVNNLIPVDEFLPIMYGCNIFGYEKYFEKHEKINCYAVCPSLMKLTNNAFADSETFHSKPFITKNTYQFTDKNNNTKDFLMMYVGPCEGQSYQRFVYYCKLYAIPIVILDNSKNEISQLDLIQNEMKSWNQDKLDSTLVLIVSVNLFDQCNILPVASPKEIIDKYFKLAIDDNSIVTIEKDPNNKKNIFCSWAKNIHNSIDDYSSNINKLKNNNNNDVSIETFLAINSLVNKNVIYDDKCEIFQLLNNNTSIIFNHKTSRIINAKTKTVPCFLLSYYNQATIMLNRIENYTGNNWNEYYGYKISDMEPNTQSLPKIYVSFNLGENKYILNFLDNLNYPKELLVVKINSVSKTETSNMDNTIVYNNENDLYQKDLENFLESGCDYYFFVNNDCILNNSNVLNELLSLNKSVVAPLIRKGNEAWTNFWGDLDENGYYRRSFDYFDIINGKRKGCWNVPYVTGTYLIKKEIIQAVPELFTDKLDMDPDMRMCYHLRENDIFMYVSNLSDYGYIEATATEMNIIGEITLTDLLVKEKKAQWEMKYLHPTYYQNKNNLENLGYVELCDGIYTFPLFSEIFCKEMMQRAESYGKWSKGKDEHNDPRLGQNYYENVPTVDVQLFELNLDKQWHEIVFSYIAPVARVLYNNYKTKDINLAFVVKYDFNDQSSLSPHHDASTYTVNIALNKGNGIDYDGGGCRFIRQNYILKNQEPGMCCIHPGRLTAYHEGLPVTAGTRYILVSFIN</sequence>
<reference evidence="13" key="2">
    <citation type="journal article" date="2018" name="Nat. Commun.">
        <title>Tailed giant Tupanvirus possesses the most complete translational apparatus of the known virosphere.</title>
        <authorList>
            <person name="Abrahao J."/>
            <person name="Silva L."/>
            <person name="Silva L.S."/>
            <person name="Khalil J.Y.B."/>
            <person name="Rodrigues R."/>
            <person name="Arantes T."/>
            <person name="Assis F."/>
            <person name="Boratto P."/>
            <person name="Andrade M."/>
            <person name="Kroon E.G."/>
            <person name="Ribeiro B."/>
            <person name="Bergier I."/>
            <person name="Seligmann H."/>
            <person name="Ghigo E."/>
            <person name="Colson P."/>
            <person name="Levasseur A."/>
            <person name="Kroemer G."/>
            <person name="Raoult D."/>
            <person name="La Scola B."/>
        </authorList>
    </citation>
    <scope>NUCLEOTIDE SEQUENCE [LARGE SCALE GENOMIC DNA]</scope>
    <source>
        <strain evidence="13">Deep ocean</strain>
    </source>
</reference>
<dbReference type="EMBL" id="MF405918">
    <property type="protein sequence ID" value="QKU34307.1"/>
    <property type="molecule type" value="Genomic_DNA"/>
</dbReference>
<evidence type="ECO:0000256" key="10">
    <source>
        <dbReference type="ARBA" id="ARBA00023004"/>
    </source>
</evidence>
<keyword evidence="5" id="KW-0732">Signal</keyword>
<comment type="catalytic activity">
    <reaction evidence="11">
        <text>L-lysyl-[collagen] + 2-oxoglutarate + O2 = (5R)-5-hydroxy-L-lysyl-[collagen] + succinate + CO2</text>
        <dbReference type="Rhea" id="RHEA:16569"/>
        <dbReference type="Rhea" id="RHEA-COMP:12751"/>
        <dbReference type="Rhea" id="RHEA-COMP:12752"/>
        <dbReference type="ChEBI" id="CHEBI:15379"/>
        <dbReference type="ChEBI" id="CHEBI:16526"/>
        <dbReference type="ChEBI" id="CHEBI:16810"/>
        <dbReference type="ChEBI" id="CHEBI:29969"/>
        <dbReference type="ChEBI" id="CHEBI:30031"/>
        <dbReference type="ChEBI" id="CHEBI:133442"/>
        <dbReference type="EC" id="1.14.11.4"/>
    </reaction>
</comment>
<evidence type="ECO:0000256" key="4">
    <source>
        <dbReference type="ARBA" id="ARBA00022723"/>
    </source>
</evidence>
<protein>
    <recommendedName>
        <fullName evidence="3">procollagen-lysine 5-dioxygenase</fullName>
        <ecNumber evidence="3">1.14.11.4</ecNumber>
    </recommendedName>
</protein>
<dbReference type="InterPro" id="IPR029044">
    <property type="entry name" value="Nucleotide-diphossugar_trans"/>
</dbReference>
<keyword evidence="7" id="KW-0847">Vitamin C</keyword>
<dbReference type="GO" id="GO:0031418">
    <property type="term" value="F:L-ascorbic acid binding"/>
    <property type="evidence" value="ECO:0007669"/>
    <property type="project" value="UniProtKB-KW"/>
</dbReference>
<dbReference type="PANTHER" id="PTHR10730:SF45">
    <property type="entry name" value="PROCOLLAGEN-LYSINE,2-OXOGLUTARATE 5-DIOXYGENASE"/>
    <property type="match status" value="1"/>
</dbReference>
<evidence type="ECO:0000256" key="6">
    <source>
        <dbReference type="ARBA" id="ARBA00022824"/>
    </source>
</evidence>
<dbReference type="InterPro" id="IPR050757">
    <property type="entry name" value="Collagen_mod_GT25"/>
</dbReference>
<evidence type="ECO:0000256" key="8">
    <source>
        <dbReference type="ARBA" id="ARBA00022964"/>
    </source>
</evidence>
<dbReference type="GO" id="GO:0005506">
    <property type="term" value="F:iron ion binding"/>
    <property type="evidence" value="ECO:0007669"/>
    <property type="project" value="InterPro"/>
</dbReference>
<evidence type="ECO:0000313" key="13">
    <source>
        <dbReference type="EMBL" id="QKU34307.1"/>
    </source>
</evidence>
<comment type="cofactor">
    <cofactor evidence="1">
        <name>L-ascorbate</name>
        <dbReference type="ChEBI" id="CHEBI:38290"/>
    </cofactor>
</comment>
<proteinExistence type="predicted"/>
<keyword evidence="10" id="KW-0408">Iron</keyword>
<dbReference type="RefSeq" id="YP_010780928.1">
    <property type="nucleotide sequence ID" value="NC_075038.1"/>
</dbReference>
<organism evidence="13">
    <name type="scientific">Tupanvirus deep ocean</name>
    <dbReference type="NCBI Taxonomy" id="2126984"/>
    <lineage>
        <taxon>Viruses</taxon>
        <taxon>Varidnaviria</taxon>
        <taxon>Bamfordvirae</taxon>
        <taxon>Nucleocytoviricota</taxon>
        <taxon>Megaviricetes</taxon>
        <taxon>Imitervirales</taxon>
        <taxon>Mimiviridae</taxon>
        <taxon>Megamimivirinae</taxon>
        <taxon>Tupanvirus</taxon>
        <taxon>Tupanvirus altamarinense</taxon>
    </lineage>
</organism>
<dbReference type="InterPro" id="IPR044861">
    <property type="entry name" value="IPNS-like_FE2OG_OXY"/>
</dbReference>
<comment type="subcellular location">
    <subcellularLocation>
        <location evidence="2">Endoplasmic reticulum</location>
    </subcellularLocation>
</comment>
<dbReference type="GO" id="GO:0008475">
    <property type="term" value="F:procollagen-lysine 5-dioxygenase activity"/>
    <property type="evidence" value="ECO:0007669"/>
    <property type="project" value="UniProtKB-EC"/>
</dbReference>
<feature type="domain" description="Fe2OG dioxygenase" evidence="12">
    <location>
        <begin position="826"/>
        <end position="917"/>
    </location>
</feature>
<dbReference type="Pfam" id="PF01755">
    <property type="entry name" value="Glyco_transf_25"/>
    <property type="match status" value="1"/>
</dbReference>
<dbReference type="Pfam" id="PF03171">
    <property type="entry name" value="2OG-FeII_Oxy"/>
    <property type="match status" value="1"/>
</dbReference>
<evidence type="ECO:0000256" key="5">
    <source>
        <dbReference type="ARBA" id="ARBA00022729"/>
    </source>
</evidence>
<dbReference type="PANTHER" id="PTHR10730">
    <property type="entry name" value="PROCOLLAGEN-LYSINE,2-OXOGLUTARATE 5-DIOXYGENASE/GLYCOSYLTRANSFERASE 25 FAMILY MEMBER"/>
    <property type="match status" value="1"/>
</dbReference>
<dbReference type="SMART" id="SM00702">
    <property type="entry name" value="P4Hc"/>
    <property type="match status" value="1"/>
</dbReference>
<dbReference type="GeneID" id="80517619"/>
<keyword evidence="6" id="KW-0256">Endoplasmic reticulum</keyword>
<evidence type="ECO:0000256" key="9">
    <source>
        <dbReference type="ARBA" id="ARBA00023002"/>
    </source>
</evidence>
<evidence type="ECO:0000259" key="12">
    <source>
        <dbReference type="PROSITE" id="PS51471"/>
    </source>
</evidence>
<keyword evidence="4" id="KW-0479">Metal-binding</keyword>
<evidence type="ECO:0000256" key="7">
    <source>
        <dbReference type="ARBA" id="ARBA00022896"/>
    </source>
</evidence>
<dbReference type="PROSITE" id="PS51471">
    <property type="entry name" value="FE2OG_OXY"/>
    <property type="match status" value="1"/>
</dbReference>
<dbReference type="InterPro" id="IPR002654">
    <property type="entry name" value="Glyco_trans_25"/>
</dbReference>
<accession>A0A6N1NN41</accession>
<dbReference type="InterPro" id="IPR006620">
    <property type="entry name" value="Pro_4_hyd_alph"/>
</dbReference>
<evidence type="ECO:0000256" key="3">
    <source>
        <dbReference type="ARBA" id="ARBA00012264"/>
    </source>
</evidence>
<dbReference type="KEGG" id="vg:80517619"/>
<dbReference type="CDD" id="cd06532">
    <property type="entry name" value="Glyco_transf_25"/>
    <property type="match status" value="1"/>
</dbReference>
<dbReference type="InterPro" id="IPR005123">
    <property type="entry name" value="Oxoglu/Fe-dep_dioxygenase_dom"/>
</dbReference>
<dbReference type="EC" id="1.14.11.4" evidence="3"/>
<evidence type="ECO:0000256" key="11">
    <source>
        <dbReference type="ARBA" id="ARBA00047930"/>
    </source>
</evidence>
<evidence type="ECO:0000256" key="2">
    <source>
        <dbReference type="ARBA" id="ARBA00004240"/>
    </source>
</evidence>
<evidence type="ECO:0000256" key="1">
    <source>
        <dbReference type="ARBA" id="ARBA00001961"/>
    </source>
</evidence>